<evidence type="ECO:0000256" key="1">
    <source>
        <dbReference type="SAM" id="MobiDB-lite"/>
    </source>
</evidence>
<dbReference type="Proteomes" id="UP000006591">
    <property type="component" value="Chromosome 5"/>
</dbReference>
<feature type="compositionally biased region" description="Low complexity" evidence="1">
    <location>
        <begin position="382"/>
        <end position="399"/>
    </location>
</feature>
<evidence type="ECO:0000313" key="4">
    <source>
        <dbReference type="Proteomes" id="UP000006591"/>
    </source>
</evidence>
<dbReference type="eggNOG" id="ENOG502QWH8">
    <property type="taxonomic scope" value="Eukaryota"/>
</dbReference>
<dbReference type="HOGENOM" id="CLU_022847_3_0_1"/>
<dbReference type="NCBIfam" id="TIGR01640">
    <property type="entry name" value="F_box_assoc_1"/>
    <property type="match status" value="1"/>
</dbReference>
<dbReference type="PANTHER" id="PTHR35546:SF105">
    <property type="entry name" value="OS05G0139200 PROTEIN"/>
    <property type="match status" value="1"/>
</dbReference>
<reference evidence="3" key="2">
    <citation type="submission" date="2018-04" db="EMBL/GenBank/DDBJ databases">
        <title>OnivRS2 (Oryza nivara Reference Sequence Version 2).</title>
        <authorList>
            <person name="Zhang J."/>
            <person name="Kudrna D."/>
            <person name="Lee S."/>
            <person name="Talag J."/>
            <person name="Rajasekar S."/>
            <person name="Welchert J."/>
            <person name="Hsing Y.-I."/>
            <person name="Wing R.A."/>
        </authorList>
    </citation>
    <scope>NUCLEOTIDE SEQUENCE [LARGE SCALE GENOMIC DNA]</scope>
    <source>
        <strain evidence="3">SL10</strain>
    </source>
</reference>
<feature type="domain" description="F-box" evidence="2">
    <location>
        <begin position="15"/>
        <end position="61"/>
    </location>
</feature>
<dbReference type="Pfam" id="PF08268">
    <property type="entry name" value="FBA_3"/>
    <property type="match status" value="1"/>
</dbReference>
<dbReference type="AlphaFoldDB" id="A0A0E0HA79"/>
<dbReference type="SMART" id="SM00256">
    <property type="entry name" value="FBOX"/>
    <property type="match status" value="2"/>
</dbReference>
<dbReference type="PANTHER" id="PTHR35546">
    <property type="entry name" value="F-BOX PROTEIN INTERACTION DOMAIN PROTEIN-RELATED"/>
    <property type="match status" value="1"/>
</dbReference>
<dbReference type="InterPro" id="IPR055290">
    <property type="entry name" value="At3g26010-like"/>
</dbReference>
<dbReference type="InterPro" id="IPR001810">
    <property type="entry name" value="F-box_dom"/>
</dbReference>
<dbReference type="InterPro" id="IPR017451">
    <property type="entry name" value="F-box-assoc_interact_dom"/>
</dbReference>
<dbReference type="Gene3D" id="1.20.1280.50">
    <property type="match status" value="1"/>
</dbReference>
<name>A0A0E0HA79_ORYNI</name>
<feature type="region of interest" description="Disordered" evidence="1">
    <location>
        <begin position="377"/>
        <end position="399"/>
    </location>
</feature>
<organism evidence="3">
    <name type="scientific">Oryza nivara</name>
    <name type="common">Indian wild rice</name>
    <name type="synonym">Oryza sativa f. spontanea</name>
    <dbReference type="NCBI Taxonomy" id="4536"/>
    <lineage>
        <taxon>Eukaryota</taxon>
        <taxon>Viridiplantae</taxon>
        <taxon>Streptophyta</taxon>
        <taxon>Embryophyta</taxon>
        <taxon>Tracheophyta</taxon>
        <taxon>Spermatophyta</taxon>
        <taxon>Magnoliopsida</taxon>
        <taxon>Liliopsida</taxon>
        <taxon>Poales</taxon>
        <taxon>Poaceae</taxon>
        <taxon>BOP clade</taxon>
        <taxon>Oryzoideae</taxon>
        <taxon>Oryzeae</taxon>
        <taxon>Oryzinae</taxon>
        <taxon>Oryza</taxon>
    </lineage>
</organism>
<dbReference type="OMA" id="HTVCYNG"/>
<dbReference type="InterPro" id="IPR013187">
    <property type="entry name" value="F-box-assoc_dom_typ3"/>
</dbReference>
<keyword evidence="4" id="KW-1185">Reference proteome</keyword>
<accession>A0A0E0HA79</accession>
<dbReference type="SUPFAM" id="SSF81383">
    <property type="entry name" value="F-box domain"/>
    <property type="match status" value="2"/>
</dbReference>
<protein>
    <recommendedName>
        <fullName evidence="2">F-box domain-containing protein</fullName>
    </recommendedName>
</protein>
<dbReference type="InterPro" id="IPR036047">
    <property type="entry name" value="F-box-like_dom_sf"/>
</dbReference>
<dbReference type="STRING" id="4536.A0A0E0HA79"/>
<dbReference type="Pfam" id="PF00646">
    <property type="entry name" value="F-box"/>
    <property type="match status" value="2"/>
</dbReference>
<proteinExistence type="predicted"/>
<reference evidence="3" key="1">
    <citation type="submission" date="2015-04" db="UniProtKB">
        <authorList>
            <consortium name="EnsemblPlants"/>
        </authorList>
    </citation>
    <scope>IDENTIFICATION</scope>
    <source>
        <strain evidence="3">SL10</strain>
    </source>
</reference>
<evidence type="ECO:0000313" key="3">
    <source>
        <dbReference type="EnsemblPlants" id="ONIVA05G05350.1"/>
    </source>
</evidence>
<dbReference type="Gramene" id="ONIVA05G05350.1">
    <property type="protein sequence ID" value="ONIVA05G05350.1"/>
    <property type="gene ID" value="ONIVA05G05350"/>
</dbReference>
<sequence>MAKGSKKKKGSSATRNPAAELTDDLIVEILSRLPAKSVHRCRRVCRRWRRLISDPHHRKKLPQTLAGFFHLSVNESRFPVEARHFVNVSGIGGRLPHVCPSFSFLPRFERISMVDSCGGLLLCQCFESSDAFRYVVFNPCTEEWIVLPESGFHPKDRGFCARLGFDPDVSSQFHVFEFVPCDDVTGVKIYSSETREWNYRESEWCTDTGISDICRSAFCNGMLHLVSYQRSIVSVDVEGRTWRTTKVPKMEGVEEVRDWLPGSICQSEGKLYYLSQYNTVPISLSIWLLEDYSKDEWTLKHSVTNELLYEKINSKYKSSEFCYVVIVHLDCNLIYYITRDYTLMAYDMDHKESRVIQALGLHFEPQAEEWQLQIQEGEGIRRPSSPTTSSWRSSPASRVPAKSVRRCSCVSRRWRGLISDPDHRKKLPQTLAGFFYHSENESRFPMEARHFVNVSGRGRPLVYPSFSFLPRFESIRMVDSCGGLLLCRCFESSDASRYVVCNPATEELVALPESSYDAEGGGEEEMCARLGFDPDVSSQFHVFQFVTDARLWLVLRSTLRKSENGITVLEDYSKDEWTLKHKVTIELLSGKISCKYQTMFYRGVTVHLDCNLVYYIADYILMSYDMDRKEPRVIQDLGSDCMMEYLPYVPLYVKTLSSGR</sequence>
<evidence type="ECO:0000259" key="2">
    <source>
        <dbReference type="PROSITE" id="PS50181"/>
    </source>
</evidence>
<dbReference type="EnsemblPlants" id="ONIVA05G05350.1">
    <property type="protein sequence ID" value="ONIVA05G05350.1"/>
    <property type="gene ID" value="ONIVA05G05350"/>
</dbReference>
<dbReference type="PROSITE" id="PS50181">
    <property type="entry name" value="FBOX"/>
    <property type="match status" value="1"/>
</dbReference>